<proteinExistence type="predicted"/>
<feature type="transmembrane region" description="Helical" evidence="1">
    <location>
        <begin position="148"/>
        <end position="169"/>
    </location>
</feature>
<feature type="transmembrane region" description="Helical" evidence="1">
    <location>
        <begin position="326"/>
        <end position="347"/>
    </location>
</feature>
<keyword evidence="4" id="KW-1185">Reference proteome</keyword>
<dbReference type="Pfam" id="PF19053">
    <property type="entry name" value="EccD"/>
    <property type="match status" value="1"/>
</dbReference>
<dbReference type="Proteomes" id="UP001519535">
    <property type="component" value="Unassembled WGS sequence"/>
</dbReference>
<feature type="domain" description="EccD-like transmembrane" evidence="2">
    <location>
        <begin position="234"/>
        <end position="384"/>
    </location>
</feature>
<accession>A0ABS5RNP3</accession>
<keyword evidence="1" id="KW-0812">Transmembrane</keyword>
<evidence type="ECO:0000313" key="4">
    <source>
        <dbReference type="Proteomes" id="UP001519535"/>
    </source>
</evidence>
<protein>
    <submittedName>
        <fullName evidence="3">EsaB/YukD family protein</fullName>
    </submittedName>
</protein>
<feature type="transmembrane region" description="Helical" evidence="1">
    <location>
        <begin position="268"/>
        <end position="287"/>
    </location>
</feature>
<dbReference type="EMBL" id="JAHCLR010000051">
    <property type="protein sequence ID" value="MBS9535647.1"/>
    <property type="molecule type" value="Genomic_DNA"/>
</dbReference>
<comment type="caution">
    <text evidence="3">The sequence shown here is derived from an EMBL/GenBank/DDBJ whole genome shotgun (WGS) entry which is preliminary data.</text>
</comment>
<keyword evidence="1" id="KW-1133">Transmembrane helix</keyword>
<dbReference type="Pfam" id="PF08817">
    <property type="entry name" value="YukD"/>
    <property type="match status" value="1"/>
</dbReference>
<dbReference type="Gene3D" id="3.10.20.90">
    <property type="entry name" value="Phosphatidylinositol 3-kinase Catalytic Subunit, Chain A, domain 1"/>
    <property type="match status" value="1"/>
</dbReference>
<feature type="transmembrane region" description="Helical" evidence="1">
    <location>
        <begin position="121"/>
        <end position="142"/>
    </location>
</feature>
<evidence type="ECO:0000313" key="3">
    <source>
        <dbReference type="EMBL" id="MBS9535647.1"/>
    </source>
</evidence>
<organism evidence="3 4">
    <name type="scientific">Mycolicibacter acidiphilus</name>
    <dbReference type="NCBI Taxonomy" id="2835306"/>
    <lineage>
        <taxon>Bacteria</taxon>
        <taxon>Bacillati</taxon>
        <taxon>Actinomycetota</taxon>
        <taxon>Actinomycetes</taxon>
        <taxon>Mycobacteriales</taxon>
        <taxon>Mycobacteriaceae</taxon>
        <taxon>Mycolicibacter</taxon>
    </lineage>
</organism>
<reference evidence="3 4" key="1">
    <citation type="submission" date="2021-05" db="EMBL/GenBank/DDBJ databases">
        <title>Mycobacterium acidophilum sp. nov., an extremely acid-tolerant member of the genus Mycobacterium.</title>
        <authorList>
            <person name="Xia J."/>
        </authorList>
    </citation>
    <scope>NUCLEOTIDE SEQUENCE [LARGE SCALE GENOMIC DNA]</scope>
    <source>
        <strain evidence="3 4">M1</strain>
    </source>
</reference>
<keyword evidence="1" id="KW-0472">Membrane</keyword>
<feature type="transmembrane region" description="Helical" evidence="1">
    <location>
        <begin position="299"/>
        <end position="320"/>
    </location>
</feature>
<sequence length="387" mass="37788">MAYCTAELRRVCVQTGSVRTDLALPAGVPVAALIPSVVAIATAGRAGPPGLVAPYRLARPGHPPLDGTRTLAQHQIDDGVTLLLTRDVAATPVPRFDDPAEQVAVAVCETARPWTAPGRRFGAASAAAALAGLAGFVAAPGGPGSPNALLATAAAAAVTLLTVPATGCAAPMRATVCGVVALAVLAVFTATAAAAAGVSLQAVGAAVVTGALAVIRLGGRIVVAVTGLARQPVRAQSAHRVLTALVGFGSAVFALGALGIAAGRQVSGVPGAAAAGFAGCAGAATLLQVRCHRDRRQAAALLAAGVTAVGAAVLIATRIAPAGRPLICGATIGLGAAAIALGFTGIGRSPTLRRAVEPLHWLTLAALPALACWVCGGYAAVRDLALG</sequence>
<dbReference type="InterPro" id="IPR024962">
    <property type="entry name" value="YukD-like"/>
</dbReference>
<name>A0ABS5RNP3_9MYCO</name>
<feature type="transmembrane region" description="Helical" evidence="1">
    <location>
        <begin position="202"/>
        <end position="229"/>
    </location>
</feature>
<evidence type="ECO:0000256" key="1">
    <source>
        <dbReference type="SAM" id="Phobius"/>
    </source>
</evidence>
<evidence type="ECO:0000259" key="2">
    <source>
        <dbReference type="Pfam" id="PF19053"/>
    </source>
</evidence>
<feature type="transmembrane region" description="Helical" evidence="1">
    <location>
        <begin position="359"/>
        <end position="381"/>
    </location>
</feature>
<dbReference type="InterPro" id="IPR044049">
    <property type="entry name" value="EccD_transm"/>
</dbReference>
<gene>
    <name evidence="3" type="ORF">KIH27_18845</name>
</gene>
<feature type="transmembrane region" description="Helical" evidence="1">
    <location>
        <begin position="176"/>
        <end position="196"/>
    </location>
</feature>
<dbReference type="RefSeq" id="WP_214094500.1">
    <property type="nucleotide sequence ID" value="NZ_JAHCLR010000051.1"/>
</dbReference>
<feature type="transmembrane region" description="Helical" evidence="1">
    <location>
        <begin position="241"/>
        <end position="262"/>
    </location>
</feature>